<dbReference type="Gene3D" id="3.40.30.10">
    <property type="entry name" value="Glutaredoxin"/>
    <property type="match status" value="1"/>
</dbReference>
<dbReference type="PANTHER" id="PTHR42852:SF6">
    <property type="entry name" value="THIOL:DISULFIDE INTERCHANGE PROTEIN DSBE"/>
    <property type="match status" value="1"/>
</dbReference>
<feature type="domain" description="Thioredoxin" evidence="7">
    <location>
        <begin position="48"/>
        <end position="190"/>
    </location>
</feature>
<dbReference type="InterPro" id="IPR013740">
    <property type="entry name" value="Redoxin"/>
</dbReference>
<evidence type="ECO:0000256" key="1">
    <source>
        <dbReference type="ARBA" id="ARBA00004196"/>
    </source>
</evidence>
<dbReference type="PROSITE" id="PS00194">
    <property type="entry name" value="THIOREDOXIN_1"/>
    <property type="match status" value="1"/>
</dbReference>
<keyword evidence="6" id="KW-0812">Transmembrane</keyword>
<keyword evidence="4" id="KW-1015">Disulfide bond</keyword>
<dbReference type="InterPro" id="IPR013766">
    <property type="entry name" value="Thioredoxin_domain"/>
</dbReference>
<evidence type="ECO:0000259" key="7">
    <source>
        <dbReference type="PROSITE" id="PS51352"/>
    </source>
</evidence>
<evidence type="ECO:0000256" key="4">
    <source>
        <dbReference type="ARBA" id="ARBA00023157"/>
    </source>
</evidence>
<evidence type="ECO:0000256" key="5">
    <source>
        <dbReference type="ARBA" id="ARBA00023284"/>
    </source>
</evidence>
<comment type="similarity">
    <text evidence="2">Belongs to the thioredoxin family. DsbE subfamily.</text>
</comment>
<dbReference type="GO" id="GO:0017004">
    <property type="term" value="P:cytochrome complex assembly"/>
    <property type="evidence" value="ECO:0007669"/>
    <property type="project" value="UniProtKB-KW"/>
</dbReference>
<dbReference type="Proteomes" id="UP000523821">
    <property type="component" value="Unassembled WGS sequence"/>
</dbReference>
<protein>
    <submittedName>
        <fullName evidence="8">Cytochrome c biogenesis protein CcmG/thiol:disulfide interchange protein DsbE</fullName>
    </submittedName>
</protein>
<dbReference type="CDD" id="cd03010">
    <property type="entry name" value="TlpA_like_DsbE"/>
    <property type="match status" value="1"/>
</dbReference>
<proteinExistence type="inferred from homology"/>
<sequence length="191" mass="20045">MSGAAQRPPRSLGRVLLVVLPLLVFAALAVLFLVRLEQGGDPSAIPSALIGRPAPATELPPVEGTGRPGLSAADLRGTVTLVNVWASWCAPCRIEHPMLMRLAADSRIRLVGINQKDQPENAAAFLADLGNPFAAIGADRNGRASIDWGVYGVPETFLLGRDGTIRYKQIGPISEDNLPGLTAAIEAALAP</sequence>
<keyword evidence="6" id="KW-0472">Membrane</keyword>
<keyword evidence="9" id="KW-1185">Reference proteome</keyword>
<name>A0A7W9L2Q5_9HYPH</name>
<evidence type="ECO:0000256" key="3">
    <source>
        <dbReference type="ARBA" id="ARBA00022748"/>
    </source>
</evidence>
<dbReference type="EMBL" id="JACHOO010000005">
    <property type="protein sequence ID" value="MBB5753770.1"/>
    <property type="molecule type" value="Genomic_DNA"/>
</dbReference>
<comment type="subcellular location">
    <subcellularLocation>
        <location evidence="1">Cell envelope</location>
    </subcellularLocation>
</comment>
<evidence type="ECO:0000256" key="2">
    <source>
        <dbReference type="ARBA" id="ARBA00007758"/>
    </source>
</evidence>
<dbReference type="NCBIfam" id="TIGR00385">
    <property type="entry name" value="dsbE"/>
    <property type="match status" value="1"/>
</dbReference>
<evidence type="ECO:0000313" key="8">
    <source>
        <dbReference type="EMBL" id="MBB5753770.1"/>
    </source>
</evidence>
<dbReference type="RefSeq" id="WP_183856901.1">
    <property type="nucleotide sequence ID" value="NZ_JACHOO010000005.1"/>
</dbReference>
<organism evidence="8 9">
    <name type="scientific">Prosthecomicrobium pneumaticum</name>
    <dbReference type="NCBI Taxonomy" id="81895"/>
    <lineage>
        <taxon>Bacteria</taxon>
        <taxon>Pseudomonadati</taxon>
        <taxon>Pseudomonadota</taxon>
        <taxon>Alphaproteobacteria</taxon>
        <taxon>Hyphomicrobiales</taxon>
        <taxon>Kaistiaceae</taxon>
        <taxon>Prosthecomicrobium</taxon>
    </lineage>
</organism>
<dbReference type="InterPro" id="IPR050553">
    <property type="entry name" value="Thioredoxin_ResA/DsbE_sf"/>
</dbReference>
<dbReference type="AlphaFoldDB" id="A0A7W9L2Q5"/>
<reference evidence="8 9" key="1">
    <citation type="submission" date="2020-08" db="EMBL/GenBank/DDBJ databases">
        <title>Genomic Encyclopedia of Type Strains, Phase IV (KMG-IV): sequencing the most valuable type-strain genomes for metagenomic binning, comparative biology and taxonomic classification.</title>
        <authorList>
            <person name="Goeker M."/>
        </authorList>
    </citation>
    <scope>NUCLEOTIDE SEQUENCE [LARGE SCALE GENOMIC DNA]</scope>
    <source>
        <strain evidence="8 9">DSM 16268</strain>
    </source>
</reference>
<dbReference type="Pfam" id="PF08534">
    <property type="entry name" value="Redoxin"/>
    <property type="match status" value="1"/>
</dbReference>
<dbReference type="GO" id="GO:0030288">
    <property type="term" value="C:outer membrane-bounded periplasmic space"/>
    <property type="evidence" value="ECO:0007669"/>
    <property type="project" value="InterPro"/>
</dbReference>
<comment type="caution">
    <text evidence="8">The sequence shown here is derived from an EMBL/GenBank/DDBJ whole genome shotgun (WGS) entry which is preliminary data.</text>
</comment>
<feature type="transmembrane region" description="Helical" evidence="6">
    <location>
        <begin position="12"/>
        <end position="34"/>
    </location>
</feature>
<dbReference type="PANTHER" id="PTHR42852">
    <property type="entry name" value="THIOL:DISULFIDE INTERCHANGE PROTEIN DSBE"/>
    <property type="match status" value="1"/>
</dbReference>
<gene>
    <name evidence="8" type="ORF">GGQ63_002840</name>
</gene>
<dbReference type="PROSITE" id="PS51352">
    <property type="entry name" value="THIOREDOXIN_2"/>
    <property type="match status" value="1"/>
</dbReference>
<keyword evidence="6" id="KW-1133">Transmembrane helix</keyword>
<dbReference type="SUPFAM" id="SSF52833">
    <property type="entry name" value="Thioredoxin-like"/>
    <property type="match status" value="1"/>
</dbReference>
<keyword evidence="5" id="KW-0676">Redox-active center</keyword>
<dbReference type="InterPro" id="IPR004799">
    <property type="entry name" value="Periplasmic_diS_OxRdtase_DsbE"/>
</dbReference>
<dbReference type="InterPro" id="IPR017937">
    <property type="entry name" value="Thioredoxin_CS"/>
</dbReference>
<accession>A0A7W9L2Q5</accession>
<evidence type="ECO:0000256" key="6">
    <source>
        <dbReference type="SAM" id="Phobius"/>
    </source>
</evidence>
<dbReference type="InterPro" id="IPR036249">
    <property type="entry name" value="Thioredoxin-like_sf"/>
</dbReference>
<keyword evidence="3" id="KW-0201">Cytochrome c-type biogenesis</keyword>
<dbReference type="GO" id="GO:0015036">
    <property type="term" value="F:disulfide oxidoreductase activity"/>
    <property type="evidence" value="ECO:0007669"/>
    <property type="project" value="InterPro"/>
</dbReference>
<evidence type="ECO:0000313" key="9">
    <source>
        <dbReference type="Proteomes" id="UP000523821"/>
    </source>
</evidence>